<feature type="binding site" evidence="3">
    <location>
        <begin position="308"/>
        <end position="311"/>
    </location>
    <ligand>
        <name>CTP</name>
        <dbReference type="ChEBI" id="CHEBI:37563"/>
    </ligand>
</feature>
<dbReference type="Gene3D" id="3.40.50.1950">
    <property type="entry name" value="Flavin prenyltransferase-like"/>
    <property type="match status" value="1"/>
</dbReference>
<organism evidence="7 8">
    <name type="scientific">Gilliamella apis</name>
    <dbReference type="NCBI Taxonomy" id="1970738"/>
    <lineage>
        <taxon>Bacteria</taxon>
        <taxon>Pseudomonadati</taxon>
        <taxon>Pseudomonadota</taxon>
        <taxon>Gammaproteobacteria</taxon>
        <taxon>Orbales</taxon>
        <taxon>Orbaceae</taxon>
        <taxon>Gilliamella</taxon>
    </lineage>
</organism>
<comment type="similarity">
    <text evidence="3 4">In the N-terminal section; belongs to the HFCD (homo-oligomeric flavin containing Cys decarboxylase) superfamily.</text>
</comment>
<dbReference type="OrthoDB" id="9802554at2"/>
<dbReference type="InterPro" id="IPR005252">
    <property type="entry name" value="CoaBC"/>
</dbReference>
<comment type="caution">
    <text evidence="7">The sequence shown here is derived from an EMBL/GenBank/DDBJ whole genome shotgun (WGS) entry which is preliminary data.</text>
</comment>
<dbReference type="GO" id="GO:0004633">
    <property type="term" value="F:phosphopantothenoylcysteine decarboxylase activity"/>
    <property type="evidence" value="ECO:0007669"/>
    <property type="project" value="UniProtKB-UniRule"/>
</dbReference>
<keyword evidence="3 4" id="KW-0288">FMN</keyword>
<dbReference type="SUPFAM" id="SSF52507">
    <property type="entry name" value="Homo-oligomeric flavin-containing Cys decarboxylases, HFCD"/>
    <property type="match status" value="1"/>
</dbReference>
<evidence type="ECO:0000256" key="4">
    <source>
        <dbReference type="RuleBase" id="RU364078"/>
    </source>
</evidence>
<feature type="binding site" evidence="3">
    <location>
        <position position="327"/>
    </location>
    <ligand>
        <name>CTP</name>
        <dbReference type="ChEBI" id="CHEBI:37563"/>
    </ligand>
</feature>
<comment type="cofactor">
    <cofactor evidence="3">
        <name>FMN</name>
        <dbReference type="ChEBI" id="CHEBI:58210"/>
    </cofactor>
    <text evidence="3">Binds 1 FMN per subunit.</text>
</comment>
<feature type="binding site" evidence="3">
    <location>
        <position position="280"/>
    </location>
    <ligand>
        <name>CTP</name>
        <dbReference type="ChEBI" id="CHEBI:37563"/>
    </ligand>
</feature>
<dbReference type="InterPro" id="IPR036551">
    <property type="entry name" value="Flavin_trans-like"/>
</dbReference>
<dbReference type="RefSeq" id="WP_110448733.1">
    <property type="nucleotide sequence ID" value="NZ_CP132381.1"/>
</dbReference>
<dbReference type="EMBL" id="QGLO01000011">
    <property type="protein sequence ID" value="PXY88378.1"/>
    <property type="molecule type" value="Genomic_DNA"/>
</dbReference>
<keyword evidence="3 4" id="KW-0285">Flavoprotein</keyword>
<comment type="cofactor">
    <cofactor evidence="3">
        <name>Mg(2+)</name>
        <dbReference type="ChEBI" id="CHEBI:18420"/>
    </cofactor>
</comment>
<keyword evidence="3 4" id="KW-0436">Ligase</keyword>
<dbReference type="GO" id="GO:0015941">
    <property type="term" value="P:pantothenate catabolic process"/>
    <property type="evidence" value="ECO:0007669"/>
    <property type="project" value="InterPro"/>
</dbReference>
<evidence type="ECO:0000259" key="6">
    <source>
        <dbReference type="Pfam" id="PF04127"/>
    </source>
</evidence>
<dbReference type="PANTHER" id="PTHR14359">
    <property type="entry name" value="HOMO-OLIGOMERIC FLAVIN CONTAINING CYS DECARBOXYLASE FAMILY"/>
    <property type="match status" value="1"/>
</dbReference>
<evidence type="ECO:0000313" key="7">
    <source>
        <dbReference type="EMBL" id="PXY88378.1"/>
    </source>
</evidence>
<reference evidence="7 8" key="1">
    <citation type="submission" date="2018-05" db="EMBL/GenBank/DDBJ databases">
        <title>Reference genomes for bee gut microbiota database.</title>
        <authorList>
            <person name="Ellegaard K.M."/>
        </authorList>
    </citation>
    <scope>NUCLEOTIDE SEQUENCE [LARGE SCALE GENOMIC DNA]</scope>
    <source>
        <strain evidence="7 8">ESL0172</strain>
    </source>
</reference>
<comment type="similarity">
    <text evidence="3 4">In the C-terminal section; belongs to the PPC synthetase family.</text>
</comment>
<dbReference type="EC" id="6.3.2.5" evidence="3"/>
<dbReference type="HAMAP" id="MF_02225">
    <property type="entry name" value="CoaBC"/>
    <property type="match status" value="1"/>
</dbReference>
<feature type="domain" description="Flavoprotein" evidence="5">
    <location>
        <begin position="7"/>
        <end position="178"/>
    </location>
</feature>
<dbReference type="InterPro" id="IPR035929">
    <property type="entry name" value="CoaB-like_sf"/>
</dbReference>
<dbReference type="Pfam" id="PF02441">
    <property type="entry name" value="Flavoprotein"/>
    <property type="match status" value="1"/>
</dbReference>
<dbReference type="SUPFAM" id="SSF102645">
    <property type="entry name" value="CoaB-like"/>
    <property type="match status" value="1"/>
</dbReference>
<evidence type="ECO:0000259" key="5">
    <source>
        <dbReference type="Pfam" id="PF02441"/>
    </source>
</evidence>
<dbReference type="InterPro" id="IPR007085">
    <property type="entry name" value="DNA/pantothenate-metab_flavo_C"/>
</dbReference>
<evidence type="ECO:0000256" key="2">
    <source>
        <dbReference type="ARBA" id="ARBA00023239"/>
    </source>
</evidence>
<dbReference type="Proteomes" id="UP000247673">
    <property type="component" value="Unassembled WGS sequence"/>
</dbReference>
<dbReference type="NCBIfam" id="TIGR00521">
    <property type="entry name" value="coaBC_dfp"/>
    <property type="match status" value="1"/>
</dbReference>
<sequence>MMSLSGKNILLGITGGIAAYKCPDLVRHLKKAGAQVRVVLTESASHFVAPMTLQAVSGNAVSKELFDPTAELSMSHIELAKWADLVLIAPATANIIAKMANGIADDLLSTICLATPAKIVIAPAMNQQMYKAAATQQNLATLESRNTLVLGPDEGFQACGDIGPGRMVEPTTIVENINNYFLANSELAGTTITVTAGPTIEELDPVRYISNYSSGKMGFAIAKAAAEMGATVNLISGPVNLTTPNNVNRINVKSAKQMYDEALVLAEKSAIFISCAAVADYRAETIAKNKIKKTDDSNELVIKLVKNPDIVASIAGLKEHRPFVVGFAAETNDVKTYALKKLTTKNLDLICANDVSDHNIGFNSDQNALTLYWQNGEQTLPLSSKQQLAKQLLQAVITRYKASHDEKKN</sequence>
<keyword evidence="8" id="KW-1185">Reference proteome</keyword>
<comment type="function">
    <text evidence="3">Catalyzes two sequential steps in the biosynthesis of coenzyme A. In the first step cysteine is conjugated to 4'-phosphopantothenate to form 4-phosphopantothenoylcysteine. In the second step the latter compound is decarboxylated to form 4'-phosphopantotheine.</text>
</comment>
<evidence type="ECO:0000256" key="3">
    <source>
        <dbReference type="HAMAP-Rule" id="MF_02225"/>
    </source>
</evidence>
<dbReference type="EC" id="4.1.1.36" evidence="3"/>
<feature type="active site" description="Proton donor" evidence="3">
    <location>
        <position position="159"/>
    </location>
</feature>
<protein>
    <recommendedName>
        <fullName evidence="3">Coenzyme A biosynthesis bifunctional protein CoaBC</fullName>
    </recommendedName>
    <alternativeName>
        <fullName evidence="3">DNA/pantothenate metabolism flavoprotein</fullName>
    </alternativeName>
    <alternativeName>
        <fullName evidence="3">Phosphopantothenoylcysteine synthetase/decarboxylase</fullName>
        <shortName evidence="3">PPCS-PPCDC</shortName>
    </alternativeName>
    <domain>
        <recommendedName>
            <fullName evidence="3">Phosphopantothenoylcysteine decarboxylase</fullName>
            <shortName evidence="3">PPC decarboxylase</shortName>
            <shortName evidence="3">PPC-DC</shortName>
            <ecNumber evidence="3">4.1.1.36</ecNumber>
        </recommendedName>
        <alternativeName>
            <fullName evidence="3">CoaC</fullName>
        </alternativeName>
    </domain>
    <domain>
        <recommendedName>
            <fullName evidence="3">Phosphopantothenate--cysteine ligase</fullName>
            <ecNumber evidence="3">6.3.2.5</ecNumber>
        </recommendedName>
        <alternativeName>
            <fullName evidence="3">CoaB</fullName>
        </alternativeName>
        <alternativeName>
            <fullName evidence="3">Phosphopantothenoylcysteine synthetase</fullName>
            <shortName evidence="3">PPC synthetase</shortName>
            <shortName evidence="3">PPC-S</shortName>
        </alternativeName>
    </domain>
</protein>
<dbReference type="UniPathway" id="UPA00241">
    <property type="reaction ID" value="UER00353"/>
</dbReference>
<name>A0A2V4DRY3_9GAMM</name>
<evidence type="ECO:0000313" key="8">
    <source>
        <dbReference type="Proteomes" id="UP000247673"/>
    </source>
</evidence>
<dbReference type="GO" id="GO:0046872">
    <property type="term" value="F:metal ion binding"/>
    <property type="evidence" value="ECO:0007669"/>
    <property type="project" value="UniProtKB-KW"/>
</dbReference>
<dbReference type="InterPro" id="IPR003382">
    <property type="entry name" value="Flavoprotein"/>
</dbReference>
<evidence type="ECO:0000256" key="1">
    <source>
        <dbReference type="ARBA" id="ARBA00022793"/>
    </source>
</evidence>
<dbReference type="Gene3D" id="3.40.50.10300">
    <property type="entry name" value="CoaB-like"/>
    <property type="match status" value="1"/>
</dbReference>
<dbReference type="AlphaFoldDB" id="A0A2V4DRY3"/>
<comment type="pathway">
    <text evidence="3 4">Cofactor biosynthesis; coenzyme A biosynthesis; CoA from (R)-pantothenate: step 2/5.</text>
</comment>
<keyword evidence="3" id="KW-0479">Metal-binding</keyword>
<comment type="catalytic activity">
    <reaction evidence="3 4">
        <text>N-[(R)-4-phosphopantothenoyl]-L-cysteine + H(+) = (R)-4'-phosphopantetheine + CO2</text>
        <dbReference type="Rhea" id="RHEA:16793"/>
        <dbReference type="ChEBI" id="CHEBI:15378"/>
        <dbReference type="ChEBI" id="CHEBI:16526"/>
        <dbReference type="ChEBI" id="CHEBI:59458"/>
        <dbReference type="ChEBI" id="CHEBI:61723"/>
        <dbReference type="EC" id="4.1.1.36"/>
    </reaction>
</comment>
<dbReference type="GO" id="GO:0010181">
    <property type="term" value="F:FMN binding"/>
    <property type="evidence" value="ECO:0007669"/>
    <property type="project" value="UniProtKB-UniRule"/>
</dbReference>
<dbReference type="GO" id="GO:0004632">
    <property type="term" value="F:phosphopantothenate--cysteine ligase activity"/>
    <property type="evidence" value="ECO:0007669"/>
    <property type="project" value="UniProtKB-UniRule"/>
</dbReference>
<proteinExistence type="inferred from homology"/>
<feature type="binding site" evidence="3">
    <location>
        <position position="290"/>
    </location>
    <ligand>
        <name>CTP</name>
        <dbReference type="ChEBI" id="CHEBI:37563"/>
    </ligand>
</feature>
<comment type="pathway">
    <text evidence="3 4">Cofactor biosynthesis; coenzyme A biosynthesis; CoA from (R)-pantothenate: step 3/5.</text>
</comment>
<dbReference type="GO" id="GO:0015937">
    <property type="term" value="P:coenzyme A biosynthetic process"/>
    <property type="evidence" value="ECO:0007669"/>
    <property type="project" value="UniProtKB-UniRule"/>
</dbReference>
<feature type="binding site" evidence="3">
    <location>
        <position position="345"/>
    </location>
    <ligand>
        <name>CTP</name>
        <dbReference type="ChEBI" id="CHEBI:37563"/>
    </ligand>
</feature>
<keyword evidence="3" id="KW-0511">Multifunctional enzyme</keyword>
<comment type="function">
    <text evidence="4">Catalyzes two steps in the biosynthesis of coenzyme A. In the first step cysteine is conjugated to 4'-phosphopantothenate to form 4-phosphopantothenoylcysteine, in the latter compound is decarboxylated to form 4'-phosphopantotheine.</text>
</comment>
<comment type="caution">
    <text evidence="3">Lacks conserved residue(s) required for the propagation of feature annotation.</text>
</comment>
<feature type="domain" description="DNA/pantothenate metabolism flavoprotein C-terminal" evidence="6">
    <location>
        <begin position="187"/>
        <end position="397"/>
    </location>
</feature>
<gene>
    <name evidence="3 7" type="primary">coaBC</name>
    <name evidence="7" type="ORF">DKK78_11520</name>
</gene>
<dbReference type="Pfam" id="PF04127">
    <property type="entry name" value="DFP"/>
    <property type="match status" value="1"/>
</dbReference>
<keyword evidence="3" id="KW-0460">Magnesium</keyword>
<feature type="region of interest" description="Phosphopantothenate--cysteine ligase" evidence="3">
    <location>
        <begin position="192"/>
        <end position="409"/>
    </location>
</feature>
<dbReference type="GO" id="GO:0071513">
    <property type="term" value="C:phosphopantothenoylcysteine decarboxylase complex"/>
    <property type="evidence" value="ECO:0007669"/>
    <property type="project" value="TreeGrafter"/>
</dbReference>
<comment type="catalytic activity">
    <reaction evidence="3 4">
        <text>(R)-4'-phosphopantothenate + L-cysteine + CTP = N-[(R)-4-phosphopantothenoyl]-L-cysteine + CMP + diphosphate + H(+)</text>
        <dbReference type="Rhea" id="RHEA:19397"/>
        <dbReference type="ChEBI" id="CHEBI:10986"/>
        <dbReference type="ChEBI" id="CHEBI:15378"/>
        <dbReference type="ChEBI" id="CHEBI:33019"/>
        <dbReference type="ChEBI" id="CHEBI:35235"/>
        <dbReference type="ChEBI" id="CHEBI:37563"/>
        <dbReference type="ChEBI" id="CHEBI:59458"/>
        <dbReference type="ChEBI" id="CHEBI:60377"/>
        <dbReference type="EC" id="6.3.2.5"/>
    </reaction>
</comment>
<keyword evidence="2 3" id="KW-0456">Lyase</keyword>
<feature type="binding site" evidence="3">
    <location>
        <position position="341"/>
    </location>
    <ligand>
        <name>CTP</name>
        <dbReference type="ChEBI" id="CHEBI:37563"/>
    </ligand>
</feature>
<dbReference type="PANTHER" id="PTHR14359:SF6">
    <property type="entry name" value="PHOSPHOPANTOTHENOYLCYSTEINE DECARBOXYLASE"/>
    <property type="match status" value="1"/>
</dbReference>
<accession>A0A2V4DRY3</accession>
<keyword evidence="1 3" id="KW-0210">Decarboxylase</keyword>
<feature type="region of interest" description="Phosphopantothenoylcysteine decarboxylase" evidence="3">
    <location>
        <begin position="1"/>
        <end position="191"/>
    </location>
</feature>